<reference evidence="2 3" key="1">
    <citation type="submission" date="2019-08" db="EMBL/GenBank/DDBJ databases">
        <title>In-depth cultivation of the pig gut microbiome towards novel bacterial diversity and tailored functional studies.</title>
        <authorList>
            <person name="Wylensek D."/>
            <person name="Hitch T.C.A."/>
            <person name="Clavel T."/>
        </authorList>
    </citation>
    <scope>NUCLEOTIDE SEQUENCE [LARGE SCALE GENOMIC DNA]</scope>
    <source>
        <strain evidence="2 3">Med78-601-WT-4W-RMD-3</strain>
    </source>
</reference>
<evidence type="ECO:0000256" key="1">
    <source>
        <dbReference type="SAM" id="Phobius"/>
    </source>
</evidence>
<sequence>MKKLFGGRTKSIFIIAILIFGISIISTGCSSKKEVKEISIDDIVEKIKNEADMSNLKEGDSDKLKKLYDISDDEVEEFSLHIASSNIKANELLILKVRDEKDLSNIEDKINKRIENQSESFKDYLPDEYYLIEKHVLKANNNYMLFAVSKDGEKIEGIFNDAFK</sequence>
<name>A0A844FIC3_9FIRM</name>
<dbReference type="Pfam" id="PF14270">
    <property type="entry name" value="DUF4358"/>
    <property type="match status" value="1"/>
</dbReference>
<evidence type="ECO:0000313" key="3">
    <source>
        <dbReference type="Proteomes" id="UP000462760"/>
    </source>
</evidence>
<comment type="caution">
    <text evidence="2">The sequence shown here is derived from an EMBL/GenBank/DDBJ whole genome shotgun (WGS) entry which is preliminary data.</text>
</comment>
<dbReference type="EMBL" id="VULR01000010">
    <property type="protein sequence ID" value="MSS43692.1"/>
    <property type="molecule type" value="Genomic_DNA"/>
</dbReference>
<accession>A0A844FIC3</accession>
<keyword evidence="1" id="KW-0472">Membrane</keyword>
<proteinExistence type="predicted"/>
<gene>
    <name evidence="2" type="ORF">FYJ27_08130</name>
</gene>
<protein>
    <submittedName>
        <fullName evidence="2">DUF4358 domain-containing protein</fullName>
    </submittedName>
</protein>
<organism evidence="2 3">
    <name type="scientific">Anaerosalibacter bizertensis</name>
    <dbReference type="NCBI Taxonomy" id="932217"/>
    <lineage>
        <taxon>Bacteria</taxon>
        <taxon>Bacillati</taxon>
        <taxon>Bacillota</taxon>
        <taxon>Tissierellia</taxon>
        <taxon>Tissierellales</taxon>
        <taxon>Sporanaerobacteraceae</taxon>
        <taxon>Anaerosalibacter</taxon>
    </lineage>
</organism>
<evidence type="ECO:0000313" key="2">
    <source>
        <dbReference type="EMBL" id="MSS43692.1"/>
    </source>
</evidence>
<keyword evidence="1" id="KW-0812">Transmembrane</keyword>
<dbReference type="InterPro" id="IPR025648">
    <property type="entry name" value="DUF4358"/>
</dbReference>
<dbReference type="Proteomes" id="UP000462760">
    <property type="component" value="Unassembled WGS sequence"/>
</dbReference>
<keyword evidence="1" id="KW-1133">Transmembrane helix</keyword>
<dbReference type="PROSITE" id="PS51257">
    <property type="entry name" value="PROKAR_LIPOPROTEIN"/>
    <property type="match status" value="1"/>
</dbReference>
<dbReference type="RefSeq" id="WP_154484370.1">
    <property type="nucleotide sequence ID" value="NZ_JAJBNW010000047.1"/>
</dbReference>
<dbReference type="AlphaFoldDB" id="A0A844FIC3"/>
<feature type="transmembrane region" description="Helical" evidence="1">
    <location>
        <begin position="12"/>
        <end position="28"/>
    </location>
</feature>
<dbReference type="OrthoDB" id="1797583at2"/>